<name>X0WP23_9ZZZZ</name>
<organism evidence="1">
    <name type="scientific">marine sediment metagenome</name>
    <dbReference type="NCBI Taxonomy" id="412755"/>
    <lineage>
        <taxon>unclassified sequences</taxon>
        <taxon>metagenomes</taxon>
        <taxon>ecological metagenomes</taxon>
    </lineage>
</organism>
<evidence type="ECO:0000313" key="1">
    <source>
        <dbReference type="EMBL" id="GAG14431.1"/>
    </source>
</evidence>
<comment type="caution">
    <text evidence="1">The sequence shown here is derived from an EMBL/GenBank/DDBJ whole genome shotgun (WGS) entry which is preliminary data.</text>
</comment>
<reference evidence="1" key="1">
    <citation type="journal article" date="2014" name="Front. Microbiol.">
        <title>High frequency of phylogenetically diverse reductive dehalogenase-homologous genes in deep subseafloor sedimentary metagenomes.</title>
        <authorList>
            <person name="Kawai M."/>
            <person name="Futagami T."/>
            <person name="Toyoda A."/>
            <person name="Takaki Y."/>
            <person name="Nishi S."/>
            <person name="Hori S."/>
            <person name="Arai W."/>
            <person name="Tsubouchi T."/>
            <person name="Morono Y."/>
            <person name="Uchiyama I."/>
            <person name="Ito T."/>
            <person name="Fujiyama A."/>
            <person name="Inagaki F."/>
            <person name="Takami H."/>
        </authorList>
    </citation>
    <scope>NUCLEOTIDE SEQUENCE</scope>
    <source>
        <strain evidence="1">Expedition CK06-06</strain>
    </source>
</reference>
<sequence length="51" mass="6192">MDDKIQVYYDHMNELLEETEKLRYNIEHNKKLIDALRAKIGFLELKERING</sequence>
<dbReference type="EMBL" id="BARS01036269">
    <property type="protein sequence ID" value="GAG14431.1"/>
    <property type="molecule type" value="Genomic_DNA"/>
</dbReference>
<proteinExistence type="predicted"/>
<protein>
    <submittedName>
        <fullName evidence="1">Uncharacterized protein</fullName>
    </submittedName>
</protein>
<accession>X0WP23</accession>
<dbReference type="AlphaFoldDB" id="X0WP23"/>
<gene>
    <name evidence="1" type="ORF">S01H1_55775</name>
</gene>